<dbReference type="EMBL" id="JAQQKX010000013">
    <property type="protein sequence ID" value="MDC7684584.1"/>
    <property type="molecule type" value="Genomic_DNA"/>
</dbReference>
<gene>
    <name evidence="1" type="ORF">PQU92_14965</name>
</gene>
<organism evidence="1 2">
    <name type="scientific">Asticcacaulis aquaticus</name>
    <dbReference type="NCBI Taxonomy" id="2984212"/>
    <lineage>
        <taxon>Bacteria</taxon>
        <taxon>Pseudomonadati</taxon>
        <taxon>Pseudomonadota</taxon>
        <taxon>Alphaproteobacteria</taxon>
        <taxon>Caulobacterales</taxon>
        <taxon>Caulobacteraceae</taxon>
        <taxon>Asticcacaulis</taxon>
    </lineage>
</organism>
<evidence type="ECO:0000313" key="1">
    <source>
        <dbReference type="EMBL" id="MDC7684584.1"/>
    </source>
</evidence>
<proteinExistence type="predicted"/>
<dbReference type="SUPFAM" id="SSF48613">
    <property type="entry name" value="Heme oxygenase-like"/>
    <property type="match status" value="1"/>
</dbReference>
<comment type="caution">
    <text evidence="1">The sequence shown here is derived from an EMBL/GenBank/DDBJ whole genome shotgun (WGS) entry which is preliminary data.</text>
</comment>
<dbReference type="Proteomes" id="UP001214854">
    <property type="component" value="Unassembled WGS sequence"/>
</dbReference>
<dbReference type="Gene3D" id="1.20.910.10">
    <property type="entry name" value="Heme oxygenase-like"/>
    <property type="match status" value="1"/>
</dbReference>
<dbReference type="RefSeq" id="WP_272749055.1">
    <property type="nucleotide sequence ID" value="NZ_JAQQKX010000013.1"/>
</dbReference>
<dbReference type="InterPro" id="IPR016084">
    <property type="entry name" value="Haem_Oase-like_multi-hlx"/>
</dbReference>
<keyword evidence="2" id="KW-1185">Reference proteome</keyword>
<evidence type="ECO:0000313" key="2">
    <source>
        <dbReference type="Proteomes" id="UP001214854"/>
    </source>
</evidence>
<protein>
    <submittedName>
        <fullName evidence="1">Biliverdin-producing heme oxygenase</fullName>
    </submittedName>
</protein>
<dbReference type="InterPro" id="IPR016053">
    <property type="entry name" value="Haem_Oase-like"/>
</dbReference>
<dbReference type="Pfam" id="PF01126">
    <property type="entry name" value="Heme_oxygenase"/>
    <property type="match status" value="1"/>
</dbReference>
<sequence>MTPDPSRARRLKAATTQIHDRLDTAVMAGNPFGSRDNYAKFLRMQYVFHRDIDGLYDDPRLTALLPDMATRRRWQKVADDLRDLGCDPPDADRATIPDDLAERLGWLYVAEGSNLGAAFLFKDAQGLGLSAEHGARHLAGATEGRGLHWRTFTAALDGADLTEADEARAVAGARAAFDRVRALVDLYLR</sequence>
<dbReference type="CDD" id="cd19166">
    <property type="entry name" value="HemeO-bac"/>
    <property type="match status" value="1"/>
</dbReference>
<reference evidence="1 2" key="1">
    <citation type="submission" date="2023-01" db="EMBL/GenBank/DDBJ databases">
        <title>Novel species of the genus Asticcacaulis isolated from rivers.</title>
        <authorList>
            <person name="Lu H."/>
        </authorList>
    </citation>
    <scope>NUCLEOTIDE SEQUENCE [LARGE SCALE GENOMIC DNA]</scope>
    <source>
        <strain evidence="1 2">BYS171W</strain>
    </source>
</reference>
<accession>A0ABT5HWX4</accession>
<name>A0ABT5HWX4_9CAUL</name>